<dbReference type="RefSeq" id="WP_003334782.1">
    <property type="nucleotide sequence ID" value="NZ_CP007806.1"/>
</dbReference>
<evidence type="ECO:0000313" key="2">
    <source>
        <dbReference type="Proteomes" id="UP000005850"/>
    </source>
</evidence>
<proteinExistence type="predicted"/>
<sequence length="198" mass="22869">MIHLDKPDYLQTGTKRQRQAFIVLQELDLFKQLSSYDPILTGTIPLGIEIATSDLDIICQVNDSDLDQFTQQVVKAYGDCTNFQLEFVDELRGGRALVLSFSYQEWPIEIFGQSIPVRQQNAYRHMIVEERLLHLAKDSARADIQILKEQGYKTEPAFVHYFQLGGDDPYERMLELYGYTDSQLLKLIHPSKRTEGSY</sequence>
<organism evidence="1 2">
    <name type="scientific">Brevibacillus laterosporus LMG 15441</name>
    <dbReference type="NCBI Taxonomy" id="1042163"/>
    <lineage>
        <taxon>Bacteria</taxon>
        <taxon>Bacillati</taxon>
        <taxon>Bacillota</taxon>
        <taxon>Bacilli</taxon>
        <taxon>Bacillales</taxon>
        <taxon>Paenibacillaceae</taxon>
        <taxon>Brevibacillus</taxon>
    </lineage>
</organism>
<dbReference type="eggNOG" id="COG0537">
    <property type="taxonomic scope" value="Bacteria"/>
</dbReference>
<name>A0A075RAF1_BRELA</name>
<dbReference type="Pfam" id="PF14091">
    <property type="entry name" value="DUF4269"/>
    <property type="match status" value="1"/>
</dbReference>
<dbReference type="EMBL" id="CP007806">
    <property type="protein sequence ID" value="AIG28238.1"/>
    <property type="molecule type" value="Genomic_DNA"/>
</dbReference>
<protein>
    <submittedName>
        <fullName evidence="1">Uncharacterized protein</fullName>
    </submittedName>
</protein>
<gene>
    <name evidence="1" type="ORF">BRLA_c039550</name>
</gene>
<dbReference type="AlphaFoldDB" id="A0A075RAF1"/>
<dbReference type="STRING" id="1042163.BRLA_c039550"/>
<dbReference type="InterPro" id="IPR025365">
    <property type="entry name" value="DUF4269"/>
</dbReference>
<keyword evidence="2" id="KW-1185">Reference proteome</keyword>
<dbReference type="KEGG" id="blr:BRLA_c039550"/>
<evidence type="ECO:0000313" key="1">
    <source>
        <dbReference type="EMBL" id="AIG28238.1"/>
    </source>
</evidence>
<reference evidence="1 2" key="1">
    <citation type="journal article" date="2011" name="J. Bacteriol.">
        <title>Genome sequence of Brevibacillus laterosporus LMG 15441, a pathogen of invertebrates.</title>
        <authorList>
            <person name="Djukic M."/>
            <person name="Poehlein A."/>
            <person name="Thurmer A."/>
            <person name="Daniel R."/>
        </authorList>
    </citation>
    <scope>NUCLEOTIDE SEQUENCE [LARGE SCALE GENOMIC DNA]</scope>
    <source>
        <strain evidence="1 2">LMG 15441</strain>
    </source>
</reference>
<dbReference type="Proteomes" id="UP000005850">
    <property type="component" value="Chromosome"/>
</dbReference>
<accession>A0A075RAF1</accession>
<dbReference type="HOGENOM" id="CLU_110690_0_0_9"/>